<dbReference type="Proteomes" id="UP000014760">
    <property type="component" value="Unassembled WGS sequence"/>
</dbReference>
<evidence type="ECO:0000313" key="3">
    <source>
        <dbReference type="EnsemblMetazoa" id="CapteP223730"/>
    </source>
</evidence>
<protein>
    <submittedName>
        <fullName evidence="2 3">Uncharacterized protein</fullName>
    </submittedName>
</protein>
<organism evidence="2">
    <name type="scientific">Capitella teleta</name>
    <name type="common">Polychaete worm</name>
    <dbReference type="NCBI Taxonomy" id="283909"/>
    <lineage>
        <taxon>Eukaryota</taxon>
        <taxon>Metazoa</taxon>
        <taxon>Spiralia</taxon>
        <taxon>Lophotrochozoa</taxon>
        <taxon>Annelida</taxon>
        <taxon>Polychaeta</taxon>
        <taxon>Sedentaria</taxon>
        <taxon>Scolecida</taxon>
        <taxon>Capitellidae</taxon>
        <taxon>Capitella</taxon>
    </lineage>
</organism>
<dbReference type="EMBL" id="KB306344">
    <property type="protein sequence ID" value="ELT99963.1"/>
    <property type="molecule type" value="Genomic_DNA"/>
</dbReference>
<keyword evidence="1" id="KW-0732">Signal</keyword>
<evidence type="ECO:0000313" key="2">
    <source>
        <dbReference type="EMBL" id="ELT99963.1"/>
    </source>
</evidence>
<feature type="chain" id="PRO_5008787597" evidence="1">
    <location>
        <begin position="19"/>
        <end position="341"/>
    </location>
</feature>
<reference evidence="2 4" key="2">
    <citation type="journal article" date="2013" name="Nature">
        <title>Insights into bilaterian evolution from three spiralian genomes.</title>
        <authorList>
            <person name="Simakov O."/>
            <person name="Marletaz F."/>
            <person name="Cho S.J."/>
            <person name="Edsinger-Gonzales E."/>
            <person name="Havlak P."/>
            <person name="Hellsten U."/>
            <person name="Kuo D.H."/>
            <person name="Larsson T."/>
            <person name="Lv J."/>
            <person name="Arendt D."/>
            <person name="Savage R."/>
            <person name="Osoegawa K."/>
            <person name="de Jong P."/>
            <person name="Grimwood J."/>
            <person name="Chapman J.A."/>
            <person name="Shapiro H."/>
            <person name="Aerts A."/>
            <person name="Otillar R.P."/>
            <person name="Terry A.Y."/>
            <person name="Boore J.L."/>
            <person name="Grigoriev I.V."/>
            <person name="Lindberg D.R."/>
            <person name="Seaver E.C."/>
            <person name="Weisblat D.A."/>
            <person name="Putnam N.H."/>
            <person name="Rokhsar D.S."/>
        </authorList>
    </citation>
    <scope>NUCLEOTIDE SEQUENCE</scope>
    <source>
        <strain evidence="2 4">I ESC-2004</strain>
    </source>
</reference>
<dbReference type="HOGENOM" id="CLU_077493_0_0_1"/>
<sequence>MTALRAVLVLLSISCIGAFHPLHDLFMRQVPPQDHEDAPNPFKYHFKRGQPGLQMSQPCTAVTTDLMALIDYQNSLVPFNLLDFLTFMTGVDASNTNAVNQIVCHFLGELHLAEWGLWSPSMFIPLKVDSTDDFLSFLRTSGIERFVIRRMYDYSVVGMQVSMSYDYPGSDSTRNKILMFFQSGFTDLDPVGVEEMAVVMHQAMMSDTSIPDINNLLIPERDTPVTCADFQALFADLMNTPYFMLPSFITPTQIQGMICEIFFAGSIDEIQEVLDSNRVFEELLDFGKMQLRSLKHALPYFERLASQDVADPIAEPWKANYIRNMQLSIKLLRSLEAAGAL</sequence>
<feature type="signal peptide" evidence="1">
    <location>
        <begin position="1"/>
        <end position="18"/>
    </location>
</feature>
<name>R7U176_CAPTE</name>
<reference evidence="4" key="1">
    <citation type="submission" date="2012-12" db="EMBL/GenBank/DDBJ databases">
        <authorList>
            <person name="Hellsten U."/>
            <person name="Grimwood J."/>
            <person name="Chapman J.A."/>
            <person name="Shapiro H."/>
            <person name="Aerts A."/>
            <person name="Otillar R.P."/>
            <person name="Terry A.Y."/>
            <person name="Boore J.L."/>
            <person name="Simakov O."/>
            <person name="Marletaz F."/>
            <person name="Cho S.-J."/>
            <person name="Edsinger-Gonzales E."/>
            <person name="Havlak P."/>
            <person name="Kuo D.-H."/>
            <person name="Larsson T."/>
            <person name="Lv J."/>
            <person name="Arendt D."/>
            <person name="Savage R."/>
            <person name="Osoegawa K."/>
            <person name="de Jong P."/>
            <person name="Lindberg D.R."/>
            <person name="Seaver E.C."/>
            <person name="Weisblat D.A."/>
            <person name="Putnam N.H."/>
            <person name="Grigoriev I.V."/>
            <person name="Rokhsar D.S."/>
        </authorList>
    </citation>
    <scope>NUCLEOTIDE SEQUENCE</scope>
    <source>
        <strain evidence="4">I ESC-2004</strain>
    </source>
</reference>
<evidence type="ECO:0000256" key="1">
    <source>
        <dbReference type="SAM" id="SignalP"/>
    </source>
</evidence>
<proteinExistence type="predicted"/>
<dbReference type="EnsemblMetazoa" id="CapteT223730">
    <property type="protein sequence ID" value="CapteP223730"/>
    <property type="gene ID" value="CapteG223730"/>
</dbReference>
<accession>R7U176</accession>
<reference evidence="3" key="3">
    <citation type="submission" date="2015-06" db="UniProtKB">
        <authorList>
            <consortium name="EnsemblMetazoa"/>
        </authorList>
    </citation>
    <scope>IDENTIFICATION</scope>
</reference>
<gene>
    <name evidence="2" type="ORF">CAPTEDRAFT_223730</name>
</gene>
<dbReference type="AlphaFoldDB" id="R7U176"/>
<keyword evidence="4" id="KW-1185">Reference proteome</keyword>
<evidence type="ECO:0000313" key="4">
    <source>
        <dbReference type="Proteomes" id="UP000014760"/>
    </source>
</evidence>
<dbReference type="EMBL" id="AMQN01009847">
    <property type="status" value="NOT_ANNOTATED_CDS"/>
    <property type="molecule type" value="Genomic_DNA"/>
</dbReference>